<dbReference type="AlphaFoldDB" id="A0A842IXB3"/>
<dbReference type="Gene3D" id="3.30.1150.10">
    <property type="match status" value="1"/>
</dbReference>
<feature type="signal peptide" evidence="1">
    <location>
        <begin position="1"/>
        <end position="18"/>
    </location>
</feature>
<gene>
    <name evidence="2" type="ORF">H7F21_14620</name>
</gene>
<evidence type="ECO:0000256" key="1">
    <source>
        <dbReference type="SAM" id="SignalP"/>
    </source>
</evidence>
<keyword evidence="1" id="KW-0732">Signal</keyword>
<reference evidence="2" key="1">
    <citation type="submission" date="2020-08" db="EMBL/GenBank/DDBJ databases">
        <title>Winogradskyella ouciana sp. nov., isolated from the hadal seawater of the Mariana Trench.</title>
        <authorList>
            <person name="He X."/>
        </authorList>
    </citation>
    <scope>NUCLEOTIDE SEQUENCE [LARGE SCALE GENOMIC DNA]</scope>
    <source>
        <strain evidence="2">KCTC 52348</strain>
    </source>
</reference>
<dbReference type="EMBL" id="JACLCP010000005">
    <property type="protein sequence ID" value="MBC2846336.1"/>
    <property type="molecule type" value="Genomic_DNA"/>
</dbReference>
<proteinExistence type="predicted"/>
<protein>
    <recommendedName>
        <fullName evidence="4">TonB protein C-terminal</fullName>
    </recommendedName>
</protein>
<dbReference type="RefSeq" id="WP_185790050.1">
    <property type="nucleotide sequence ID" value="NZ_JACLCP010000005.1"/>
</dbReference>
<evidence type="ECO:0008006" key="4">
    <source>
        <dbReference type="Google" id="ProtNLM"/>
    </source>
</evidence>
<evidence type="ECO:0000313" key="3">
    <source>
        <dbReference type="Proteomes" id="UP000533900"/>
    </source>
</evidence>
<sequence>MKYSVFTILLFFISISLSQDTISVDSQSTYPVYRGCDKDMTNEELKRCSKKKIMNFIKMSFDTGIADVALPLEKSTQFRLDFIINKKGKVEQVNAKANHRAIAIEAIRVTKRLPKFKKPGTENDEAVDTPFSMLMTIYF</sequence>
<name>A0A842IXB3_9FLAO</name>
<feature type="chain" id="PRO_5032879958" description="TonB protein C-terminal" evidence="1">
    <location>
        <begin position="19"/>
        <end position="139"/>
    </location>
</feature>
<evidence type="ECO:0000313" key="2">
    <source>
        <dbReference type="EMBL" id="MBC2846336.1"/>
    </source>
</evidence>
<organism evidence="2 3">
    <name type="scientific">Winogradskyella flava</name>
    <dbReference type="NCBI Taxonomy" id="1884876"/>
    <lineage>
        <taxon>Bacteria</taxon>
        <taxon>Pseudomonadati</taxon>
        <taxon>Bacteroidota</taxon>
        <taxon>Flavobacteriia</taxon>
        <taxon>Flavobacteriales</taxon>
        <taxon>Flavobacteriaceae</taxon>
        <taxon>Winogradskyella</taxon>
    </lineage>
</organism>
<comment type="caution">
    <text evidence="2">The sequence shown here is derived from an EMBL/GenBank/DDBJ whole genome shotgun (WGS) entry which is preliminary data.</text>
</comment>
<dbReference type="Proteomes" id="UP000533900">
    <property type="component" value="Unassembled WGS sequence"/>
</dbReference>
<accession>A0A842IXB3</accession>
<keyword evidence="3" id="KW-1185">Reference proteome</keyword>